<dbReference type="InterPro" id="IPR018959">
    <property type="entry name" value="DUF1989"/>
</dbReference>
<comment type="caution">
    <text evidence="2">The sequence shown here is derived from an EMBL/GenBank/DDBJ whole genome shotgun (WGS) entry which is preliminary data.</text>
</comment>
<feature type="domain" description="DUF1989" evidence="1">
    <location>
        <begin position="53"/>
        <end position="219"/>
    </location>
</feature>
<evidence type="ECO:0000259" key="1">
    <source>
        <dbReference type="Pfam" id="PF09347"/>
    </source>
</evidence>
<dbReference type="Pfam" id="PF09347">
    <property type="entry name" value="DUF1989"/>
    <property type="match status" value="1"/>
</dbReference>
<dbReference type="Proteomes" id="UP000567922">
    <property type="component" value="Unassembled WGS sequence"/>
</dbReference>
<dbReference type="PANTHER" id="PTHR31527:SF0">
    <property type="entry name" value="RE64534P"/>
    <property type="match status" value="1"/>
</dbReference>
<evidence type="ECO:0000313" key="3">
    <source>
        <dbReference type="Proteomes" id="UP000567922"/>
    </source>
</evidence>
<name>A0A839RT86_9ACTN</name>
<organism evidence="2 3">
    <name type="scientific">Hoyosella altamirensis</name>
    <dbReference type="NCBI Taxonomy" id="616997"/>
    <lineage>
        <taxon>Bacteria</taxon>
        <taxon>Bacillati</taxon>
        <taxon>Actinomycetota</taxon>
        <taxon>Actinomycetes</taxon>
        <taxon>Mycobacteriales</taxon>
        <taxon>Hoyosellaceae</taxon>
        <taxon>Hoyosella</taxon>
    </lineage>
</organism>
<dbReference type="RefSeq" id="WP_064439357.1">
    <property type="nucleotide sequence ID" value="NZ_BDDI01000004.1"/>
</dbReference>
<keyword evidence="3" id="KW-1185">Reference proteome</keyword>
<protein>
    <recommendedName>
        <fullName evidence="1">DUF1989 domain-containing protein</fullName>
    </recommendedName>
</protein>
<evidence type="ECO:0000313" key="2">
    <source>
        <dbReference type="EMBL" id="MBB3039113.1"/>
    </source>
</evidence>
<gene>
    <name evidence="2" type="ORF">FHU29_003582</name>
</gene>
<dbReference type="AlphaFoldDB" id="A0A839RT86"/>
<sequence>MSGVAELASTATTKAARAHARAQAGTMTDSMPFVPARTFPKPPTDAGALTWAETIAGGRYTSRVVTRGTRLRLTDVDGSACAHLLLFNADQPWERLNVADTVKVPWQAYLSTGHPLLSDQGRVIATVLADTSGRHDLLCGTTTRRSNTEKYGDGSLHGPAAAGFELFTVAAAKHGLSPRDLPPSISLFHGIRVASDGTLESVGNSGPGASVDLLIHIPTIVLLANTAHRLDPAPEFTTTNLQIVAWESPQDLDHVPNSDPEFLRAVANTNDYLSARGLK</sequence>
<proteinExistence type="predicted"/>
<dbReference type="PANTHER" id="PTHR31527">
    <property type="entry name" value="RE64534P"/>
    <property type="match status" value="1"/>
</dbReference>
<dbReference type="EMBL" id="JACHWS010000003">
    <property type="protein sequence ID" value="MBB3039113.1"/>
    <property type="molecule type" value="Genomic_DNA"/>
</dbReference>
<reference evidence="2 3" key="1">
    <citation type="submission" date="2020-08" db="EMBL/GenBank/DDBJ databases">
        <title>Sequencing the genomes of 1000 actinobacteria strains.</title>
        <authorList>
            <person name="Klenk H.-P."/>
        </authorList>
    </citation>
    <scope>NUCLEOTIDE SEQUENCE [LARGE SCALE GENOMIC DNA]</scope>
    <source>
        <strain evidence="2 3">DSM 45258</strain>
    </source>
</reference>
<dbReference type="NCBIfam" id="TIGR03425">
    <property type="entry name" value="urea_degr_2"/>
    <property type="match status" value="1"/>
</dbReference>
<accession>A0A839RT86</accession>
<dbReference type="InterPro" id="IPR017792">
    <property type="entry name" value="UAAP1"/>
</dbReference>